<dbReference type="GO" id="GO:0071766">
    <property type="term" value="P:Actinobacterium-type cell wall biogenesis"/>
    <property type="evidence" value="ECO:0007669"/>
    <property type="project" value="UniProtKB-ARBA"/>
</dbReference>
<keyword evidence="6" id="KW-0443">Lipid metabolism</keyword>
<dbReference type="Gene3D" id="2.30.38.10">
    <property type="entry name" value="Luciferase, Domain 3"/>
    <property type="match status" value="1"/>
</dbReference>
<evidence type="ECO:0000256" key="3">
    <source>
        <dbReference type="ARBA" id="ARBA00022450"/>
    </source>
</evidence>
<evidence type="ECO:0000256" key="2">
    <source>
        <dbReference type="ARBA" id="ARBA00006432"/>
    </source>
</evidence>
<dbReference type="Gene3D" id="1.10.1200.10">
    <property type="entry name" value="ACP-like"/>
    <property type="match status" value="2"/>
</dbReference>
<dbReference type="InterPro" id="IPR045851">
    <property type="entry name" value="AMP-bd_C_sf"/>
</dbReference>
<dbReference type="GO" id="GO:0043041">
    <property type="term" value="P:amino acid activation for nonribosomal peptide biosynthetic process"/>
    <property type="evidence" value="ECO:0007669"/>
    <property type="project" value="TreeGrafter"/>
</dbReference>
<dbReference type="InterPro" id="IPR020845">
    <property type="entry name" value="AMP-binding_CS"/>
</dbReference>
<evidence type="ECO:0000256" key="7">
    <source>
        <dbReference type="SAM" id="MobiDB-lite"/>
    </source>
</evidence>
<dbReference type="GO" id="GO:0008610">
    <property type="term" value="P:lipid biosynthetic process"/>
    <property type="evidence" value="ECO:0007669"/>
    <property type="project" value="InterPro"/>
</dbReference>
<evidence type="ECO:0000256" key="1">
    <source>
        <dbReference type="ARBA" id="ARBA00001957"/>
    </source>
</evidence>
<evidence type="ECO:0000313" key="10">
    <source>
        <dbReference type="Proteomes" id="UP000191554"/>
    </source>
</evidence>
<dbReference type="SMART" id="SM00823">
    <property type="entry name" value="PKS_PP"/>
    <property type="match status" value="2"/>
</dbReference>
<dbReference type="Proteomes" id="UP000191554">
    <property type="component" value="Unassembled WGS sequence"/>
</dbReference>
<comment type="similarity">
    <text evidence="2">Belongs to the ATP-dependent AMP-binding enzyme family.</text>
</comment>
<dbReference type="InterPro" id="IPR025110">
    <property type="entry name" value="AMP-bd_C"/>
</dbReference>
<dbReference type="Gene3D" id="3.40.50.12780">
    <property type="entry name" value="N-terminal domain of ligase-like"/>
    <property type="match status" value="1"/>
</dbReference>
<dbReference type="InterPro" id="IPR042099">
    <property type="entry name" value="ANL_N_sf"/>
</dbReference>
<evidence type="ECO:0000256" key="6">
    <source>
        <dbReference type="ARBA" id="ARBA00023098"/>
    </source>
</evidence>
<sequence length="1817" mass="203247">MTNYEKNNPFEKFGTLIDVIGWRGNNQAQKTAYRFLTDTDSEQCLTYAELDQKARKIGGYLQSIKAPSERVLLFFQPGLEYITAFFGCLYGGMIAVPSYPPKINSQDLRMSTIIKDAGATVVLSTGGILSKLGRAMDRQSALKELEWVDISNIPGYFSDKWRAPGMTREDTAYLQYTSGSTAQPKGVIVSHGNIMHNSEMIYRAFGHSDASCAVDWLPPYHDMGLIGGIIQPAYGGFPAVLMSPFRFLENPLAWLKAISHYGGTSCGGPNFAYELCMQKIPEELRAGLDLSCWDVAFNGAEPVRADTLENFSREFAPYGFRKEAFYPCYGLAEATLLVSNCGKSDIPTVLSVDELKLSQHQVETDDSGSGKKLVSSGQPFPGEKLLIIAPETGLPCQENQVGEIWVQSESVSKGYWNLPFETAKTFGALPEGPVEGTYLRTGDLGFLRNDELYVSGRLKDLIIIRGKNHYPQDIELTVERSHEAFQPGSGAAFSIEADGEERLVVVQEIKRTFRNPDVEAIAATVREAVAENHEIQVYALVLIRVMSLPKTSSGKVQRQLCKKKYLAGELIVIGESVVDASAGSRGNTVKNESQDAEENTQAEDFIVTALKLVSQPEDRKKLIIIYLKKKAAAILKVGESQINESMPLTGLGLDSLMAVDLIHKTEKSFGVLIPLSQLLEGLSLGDMAGRIEEKLSSINNERASHHMKEQLDAFRKGQPMPLSHGQQALWFIHQLAKESAAYNLAYAVHIHKELQPELLHKTLLLIVHRHPILRTSFESTNSGLTQICMPEPGFLLEQRSSAEFTEKELILELERLSVLPFDLEKGPLFKNYLFKNSKGEFTLLMVIHHIIADFWSLSTLLKELGSIYRCLELARPVELALPQSSYFDYIQKQDSLLSDNPGLEAYWKENLSGELQSLNMAADYRRPAVQTYNGAASSRLLSRELFDRIKGFSSERGTTIYMTCLAVFSVLLNRYTGQEDICIGTPTAGRNSTAFSDSIGYFVNPVVLRVLMHGNPSFNQLLSKVKALALRAFEHQDYPFELLVDRLQIKRDLSRSPVFQAMFAYQKAPDPDMPQLAAFAFNQQRTEMELNGLPLELIPIKNPSAQFELSLTAAELETGLGLSVQYNRDIFKPGTMERLLENFEYLFRDILDNPYRQLSELSLLSPSQRQVVLYAWNNTNTDYNKTSLHGLFEAQAEISGDVRAVICGAAALTYGELNERANRLANYIRHLKADEPGMIAVFLDRSTNLVVALLGILKSGGCYLPLDPVYPRDRIAFILGDAGKQGHPPLVITEKKLLPNLPDNAGKVICIDRDWSEICLCSAENPNVEENPEALAYVIYTSGSTGNPKGVMISHRAVVNFLNSMRKLPGMKPQDILLSVTTVSFDIAGLEIFLPLTTGAGVVLAGFEDTISGRRLTEELEKNNITIIQATPSLYRLLLEAGWQGSPDLKILCGGEAFPRDLSAKLVKRSSEVWNMYGPTETTIWSTIHKVECEDDALYIGRPIDNTQVYILDRHLQPVPIGVIGELYIGGDGVAQGYFQNADLTRERFLPNPFRQADNSLIYRTGDLCRYLEDGLIEFQGRADHQIKLHGHRIELGEIEAVLGRHLLVKEALVVLQEDAAQGKRLVAYIVLRSLQGEAGSSAFETVSISELRGFLKEKLPEYMIPSYYMFIESLPKTPNGKIDRKALPQPDNTRPELETRFEMPQNDLERLMSDIWKDKLKLDRIGINDNFFDLGGHSVLLAQIYQELGRVLPDRELSIVDLFQYPTVHSLAQYLNQSKAEPETGLQEEERSNIRRNRRNTLREDRELRRKARFEN</sequence>
<evidence type="ECO:0000313" key="9">
    <source>
        <dbReference type="EMBL" id="OPX42331.1"/>
    </source>
</evidence>
<organism evidence="9 10">
    <name type="scientific">Ruminiclostridium hungatei</name>
    <name type="common">Clostridium hungatei</name>
    <dbReference type="NCBI Taxonomy" id="48256"/>
    <lineage>
        <taxon>Bacteria</taxon>
        <taxon>Bacillati</taxon>
        <taxon>Bacillota</taxon>
        <taxon>Clostridia</taxon>
        <taxon>Eubacteriales</taxon>
        <taxon>Oscillospiraceae</taxon>
        <taxon>Ruminiclostridium</taxon>
    </lineage>
</organism>
<dbReference type="RefSeq" id="WP_080066153.1">
    <property type="nucleotide sequence ID" value="NZ_MZGX01000030.1"/>
</dbReference>
<reference evidence="9 10" key="1">
    <citation type="submission" date="2017-03" db="EMBL/GenBank/DDBJ databases">
        <title>Genome sequence of Clostridium hungatei DSM 14427.</title>
        <authorList>
            <person name="Poehlein A."/>
            <person name="Daniel R."/>
        </authorList>
    </citation>
    <scope>NUCLEOTIDE SEQUENCE [LARGE SCALE GENOMIC DNA]</scope>
    <source>
        <strain evidence="9 10">DSM 14427</strain>
    </source>
</reference>
<dbReference type="CDD" id="cd19531">
    <property type="entry name" value="LCL_NRPS-like"/>
    <property type="match status" value="1"/>
</dbReference>
<dbReference type="SUPFAM" id="SSF52777">
    <property type="entry name" value="CoA-dependent acyltransferases"/>
    <property type="match status" value="2"/>
</dbReference>
<keyword evidence="5" id="KW-0276">Fatty acid metabolism</keyword>
<dbReference type="InterPro" id="IPR020806">
    <property type="entry name" value="PKS_PP-bd"/>
</dbReference>
<dbReference type="SUPFAM" id="SSF47336">
    <property type="entry name" value="ACP-like"/>
    <property type="match status" value="2"/>
</dbReference>
<dbReference type="GO" id="GO:0044550">
    <property type="term" value="P:secondary metabolite biosynthetic process"/>
    <property type="evidence" value="ECO:0007669"/>
    <property type="project" value="UniProtKB-ARBA"/>
</dbReference>
<dbReference type="FunFam" id="3.40.50.980:FF:000001">
    <property type="entry name" value="Non-ribosomal peptide synthetase"/>
    <property type="match status" value="1"/>
</dbReference>
<evidence type="ECO:0000256" key="4">
    <source>
        <dbReference type="ARBA" id="ARBA00022553"/>
    </source>
</evidence>
<dbReference type="PANTHER" id="PTHR45527">
    <property type="entry name" value="NONRIBOSOMAL PEPTIDE SYNTHETASE"/>
    <property type="match status" value="1"/>
</dbReference>
<feature type="domain" description="Carrier" evidence="8">
    <location>
        <begin position="1704"/>
        <end position="1780"/>
    </location>
</feature>
<accession>A0A1V4SGF6</accession>
<dbReference type="FunFam" id="3.40.50.12780:FF:000012">
    <property type="entry name" value="Non-ribosomal peptide synthetase"/>
    <property type="match status" value="1"/>
</dbReference>
<dbReference type="Pfam" id="PF00550">
    <property type="entry name" value="PP-binding"/>
    <property type="match status" value="2"/>
</dbReference>
<dbReference type="InterPro" id="IPR000873">
    <property type="entry name" value="AMP-dep_synth/lig_dom"/>
</dbReference>
<keyword evidence="10" id="KW-1185">Reference proteome</keyword>
<dbReference type="Pfam" id="PF00501">
    <property type="entry name" value="AMP-binding"/>
    <property type="match status" value="2"/>
</dbReference>
<dbReference type="CDD" id="cd12116">
    <property type="entry name" value="A_NRPS_Ta1_like"/>
    <property type="match status" value="1"/>
</dbReference>
<dbReference type="PROSITE" id="PS00455">
    <property type="entry name" value="AMP_BINDING"/>
    <property type="match status" value="1"/>
</dbReference>
<comment type="caution">
    <text evidence="9">The sequence shown here is derived from an EMBL/GenBank/DDBJ whole genome shotgun (WGS) entry which is preliminary data.</text>
</comment>
<dbReference type="InterPro" id="IPR001242">
    <property type="entry name" value="Condensation_dom"/>
</dbReference>
<feature type="domain" description="Carrier" evidence="8">
    <location>
        <begin position="621"/>
        <end position="695"/>
    </location>
</feature>
<dbReference type="GO" id="GO:0031177">
    <property type="term" value="F:phosphopantetheine binding"/>
    <property type="evidence" value="ECO:0007669"/>
    <property type="project" value="InterPro"/>
</dbReference>
<dbReference type="InterPro" id="IPR018247">
    <property type="entry name" value="EF_Hand_1_Ca_BS"/>
</dbReference>
<dbReference type="InterPro" id="IPR036736">
    <property type="entry name" value="ACP-like_sf"/>
</dbReference>
<dbReference type="Gene3D" id="3.30.300.30">
    <property type="match status" value="2"/>
</dbReference>
<name>A0A1V4SGF6_RUMHU</name>
<dbReference type="FunFam" id="2.30.38.10:FF:000001">
    <property type="entry name" value="Non-ribosomal peptide synthetase PvdI"/>
    <property type="match status" value="1"/>
</dbReference>
<dbReference type="GO" id="GO:0005829">
    <property type="term" value="C:cytosol"/>
    <property type="evidence" value="ECO:0007669"/>
    <property type="project" value="TreeGrafter"/>
</dbReference>
<dbReference type="PROSITE" id="PS50075">
    <property type="entry name" value="CARRIER"/>
    <property type="match status" value="2"/>
</dbReference>
<dbReference type="InterPro" id="IPR040097">
    <property type="entry name" value="FAAL/FAAC"/>
</dbReference>
<evidence type="ECO:0000259" key="8">
    <source>
        <dbReference type="PROSITE" id="PS50075"/>
    </source>
</evidence>
<dbReference type="EMBL" id="MZGX01000030">
    <property type="protein sequence ID" value="OPX42331.1"/>
    <property type="molecule type" value="Genomic_DNA"/>
</dbReference>
<dbReference type="InterPro" id="IPR009081">
    <property type="entry name" value="PP-bd_ACP"/>
</dbReference>
<gene>
    <name evidence="9" type="primary">pksJ</name>
    <name evidence="9" type="ORF">CLHUN_37490</name>
</gene>
<dbReference type="Pfam" id="PF00668">
    <property type="entry name" value="Condensation"/>
    <property type="match status" value="1"/>
</dbReference>
<dbReference type="Gene3D" id="3.30.559.10">
    <property type="entry name" value="Chloramphenicol acetyltransferase-like domain"/>
    <property type="match status" value="1"/>
</dbReference>
<protein>
    <submittedName>
        <fullName evidence="9">Polyketide synthase PksJ</fullName>
    </submittedName>
</protein>
<evidence type="ECO:0000256" key="5">
    <source>
        <dbReference type="ARBA" id="ARBA00022832"/>
    </source>
</evidence>
<keyword evidence="3" id="KW-0596">Phosphopantetheine</keyword>
<proteinExistence type="inferred from homology"/>
<dbReference type="InterPro" id="IPR023213">
    <property type="entry name" value="CAT-like_dom_sf"/>
</dbReference>
<dbReference type="Gene3D" id="3.40.50.980">
    <property type="match status" value="2"/>
</dbReference>
<dbReference type="GO" id="GO:0006631">
    <property type="term" value="P:fatty acid metabolic process"/>
    <property type="evidence" value="ECO:0007669"/>
    <property type="project" value="UniProtKB-KW"/>
</dbReference>
<dbReference type="NCBIfam" id="TIGR01733">
    <property type="entry name" value="AA-adenyl-dom"/>
    <property type="match status" value="1"/>
</dbReference>
<dbReference type="Pfam" id="PF13193">
    <property type="entry name" value="AMP-binding_C"/>
    <property type="match status" value="1"/>
</dbReference>
<dbReference type="GO" id="GO:0003824">
    <property type="term" value="F:catalytic activity"/>
    <property type="evidence" value="ECO:0007669"/>
    <property type="project" value="InterPro"/>
</dbReference>
<dbReference type="FunFam" id="3.40.50.12780:FF:000013">
    <property type="entry name" value="Long-chain-fatty-acid--AMP ligase FadD32"/>
    <property type="match status" value="1"/>
</dbReference>
<dbReference type="FunFam" id="3.30.300.30:FF:000010">
    <property type="entry name" value="Enterobactin synthetase component F"/>
    <property type="match status" value="1"/>
</dbReference>
<dbReference type="SUPFAM" id="SSF56801">
    <property type="entry name" value="Acetyl-CoA synthetase-like"/>
    <property type="match status" value="2"/>
</dbReference>
<comment type="cofactor">
    <cofactor evidence="1">
        <name>pantetheine 4'-phosphate</name>
        <dbReference type="ChEBI" id="CHEBI:47942"/>
    </cofactor>
</comment>
<dbReference type="Gene3D" id="3.30.559.30">
    <property type="entry name" value="Nonribosomal peptide synthetase, condensation domain"/>
    <property type="match status" value="1"/>
</dbReference>
<dbReference type="Pfam" id="PF23024">
    <property type="entry name" value="AMP-dom_DIP2-like"/>
    <property type="match status" value="1"/>
</dbReference>
<feature type="region of interest" description="Disordered" evidence="7">
    <location>
        <begin position="1780"/>
        <end position="1799"/>
    </location>
</feature>
<dbReference type="PANTHER" id="PTHR45527:SF1">
    <property type="entry name" value="FATTY ACID SYNTHASE"/>
    <property type="match status" value="1"/>
</dbReference>
<keyword evidence="4" id="KW-0597">Phosphoprotein</keyword>
<dbReference type="STRING" id="48256.CLHUN_37490"/>
<dbReference type="PROSITE" id="PS00018">
    <property type="entry name" value="EF_HAND_1"/>
    <property type="match status" value="1"/>
</dbReference>
<dbReference type="InterPro" id="IPR010071">
    <property type="entry name" value="AA_adenyl_dom"/>
</dbReference>
<dbReference type="OrthoDB" id="2203190at2"/>
<dbReference type="CDD" id="cd05931">
    <property type="entry name" value="FAAL"/>
    <property type="match status" value="1"/>
</dbReference>